<reference evidence="1" key="2">
    <citation type="submission" date="2020-09" db="EMBL/GenBank/DDBJ databases">
        <authorList>
            <person name="Sun Q."/>
            <person name="Kim S."/>
        </authorList>
    </citation>
    <scope>NUCLEOTIDE SEQUENCE</scope>
    <source>
        <strain evidence="1">KCTC 12113</strain>
    </source>
</reference>
<keyword evidence="2" id="KW-1185">Reference proteome</keyword>
<sequence>MSKQQVSFTDTDTVTSRDYALNYSKLCKQLLKNPRPFDQVKYRKGIRVKMTKTIYYKTDLYIKFEISNTSEIDYEINSLDLFKVNGNNWTT</sequence>
<accession>A0A918MQ61</accession>
<evidence type="ECO:0000313" key="1">
    <source>
        <dbReference type="EMBL" id="GGW49558.1"/>
    </source>
</evidence>
<dbReference type="EMBL" id="BMWP01000040">
    <property type="protein sequence ID" value="GGW49558.1"/>
    <property type="molecule type" value="Genomic_DNA"/>
</dbReference>
<dbReference type="Proteomes" id="UP000634668">
    <property type="component" value="Unassembled WGS sequence"/>
</dbReference>
<reference evidence="1" key="1">
    <citation type="journal article" date="2014" name="Int. J. Syst. Evol. Microbiol.">
        <title>Complete genome sequence of Corynebacterium casei LMG S-19264T (=DSM 44701T), isolated from a smear-ripened cheese.</title>
        <authorList>
            <consortium name="US DOE Joint Genome Institute (JGI-PGF)"/>
            <person name="Walter F."/>
            <person name="Albersmeier A."/>
            <person name="Kalinowski J."/>
            <person name="Ruckert C."/>
        </authorList>
    </citation>
    <scope>NUCLEOTIDE SEQUENCE</scope>
    <source>
        <strain evidence="1">KCTC 12113</strain>
    </source>
</reference>
<gene>
    <name evidence="1" type="ORF">GCM10007383_36820</name>
</gene>
<comment type="caution">
    <text evidence="1">The sequence shown here is derived from an EMBL/GenBank/DDBJ whole genome shotgun (WGS) entry which is preliminary data.</text>
</comment>
<proteinExistence type="predicted"/>
<name>A0A918MQ61_9FLAO</name>
<evidence type="ECO:0000313" key="2">
    <source>
        <dbReference type="Proteomes" id="UP000634668"/>
    </source>
</evidence>
<dbReference type="AlphaFoldDB" id="A0A918MQ61"/>
<protein>
    <submittedName>
        <fullName evidence="1">Uncharacterized protein</fullName>
    </submittedName>
</protein>
<organism evidence="1 2">
    <name type="scientific">Arenibacter certesii</name>
    <dbReference type="NCBI Taxonomy" id="228955"/>
    <lineage>
        <taxon>Bacteria</taxon>
        <taxon>Pseudomonadati</taxon>
        <taxon>Bacteroidota</taxon>
        <taxon>Flavobacteriia</taxon>
        <taxon>Flavobacteriales</taxon>
        <taxon>Flavobacteriaceae</taxon>
        <taxon>Arenibacter</taxon>
    </lineage>
</organism>